<dbReference type="SUPFAM" id="SSF82771">
    <property type="entry name" value="GIY-YIG endonuclease"/>
    <property type="match status" value="1"/>
</dbReference>
<reference evidence="3 4" key="1">
    <citation type="submission" date="2016-10" db="EMBL/GenBank/DDBJ databases">
        <authorList>
            <person name="de Groot N.N."/>
        </authorList>
    </citation>
    <scope>NUCLEOTIDE SEQUENCE [LARGE SCALE GENOMIC DNA]</scope>
    <source>
        <strain evidence="3 4">DSM 8423</strain>
    </source>
</reference>
<dbReference type="AlphaFoldDB" id="A0A1H7YEQ9"/>
<evidence type="ECO:0000256" key="1">
    <source>
        <dbReference type="ARBA" id="ARBA00007435"/>
    </source>
</evidence>
<dbReference type="RefSeq" id="WP_093883764.1">
    <property type="nucleotide sequence ID" value="NZ_FOBS01000016.1"/>
</dbReference>
<dbReference type="STRING" id="43775.SAMN04489760_11610"/>
<dbReference type="OrthoDB" id="287318at2"/>
<sequence length="89" mass="10390">MNSHYVYILECSDKTLYTGWTNNLEKRVQEHNSGRYGAKYTSSRRPVKLVYVERLASLSDVLKREGQIKKLSRKKKLQLIENGLDTERG</sequence>
<keyword evidence="3" id="KW-0378">Hydrolase</keyword>
<proteinExistence type="inferred from homology"/>
<dbReference type="EMBL" id="FOBS01000016">
    <property type="protein sequence ID" value="SEM44610.1"/>
    <property type="molecule type" value="Genomic_DNA"/>
</dbReference>
<gene>
    <name evidence="3" type="ORF">SAMN04489760_11610</name>
</gene>
<dbReference type="SMART" id="SM00465">
    <property type="entry name" value="GIYc"/>
    <property type="match status" value="1"/>
</dbReference>
<dbReference type="PROSITE" id="PS50164">
    <property type="entry name" value="GIY_YIG"/>
    <property type="match status" value="1"/>
</dbReference>
<accession>A0A1H7YEQ9</accession>
<dbReference type="PANTHER" id="PTHR34477:SF1">
    <property type="entry name" value="UPF0213 PROTEIN YHBQ"/>
    <property type="match status" value="1"/>
</dbReference>
<dbReference type="InterPro" id="IPR000305">
    <property type="entry name" value="GIY-YIG_endonuc"/>
</dbReference>
<name>A0A1H7YEQ9_9BACT</name>
<dbReference type="InterPro" id="IPR050190">
    <property type="entry name" value="UPF0213_domain"/>
</dbReference>
<dbReference type="GO" id="GO:0004519">
    <property type="term" value="F:endonuclease activity"/>
    <property type="evidence" value="ECO:0007669"/>
    <property type="project" value="UniProtKB-KW"/>
</dbReference>
<dbReference type="InterPro" id="IPR035901">
    <property type="entry name" value="GIY-YIG_endonuc_sf"/>
</dbReference>
<feature type="domain" description="GIY-YIG" evidence="2">
    <location>
        <begin position="2"/>
        <end position="78"/>
    </location>
</feature>
<evidence type="ECO:0000259" key="2">
    <source>
        <dbReference type="PROSITE" id="PS50164"/>
    </source>
</evidence>
<dbReference type="PANTHER" id="PTHR34477">
    <property type="entry name" value="UPF0213 PROTEIN YHBQ"/>
    <property type="match status" value="1"/>
</dbReference>
<evidence type="ECO:0000313" key="3">
    <source>
        <dbReference type="EMBL" id="SEM44610.1"/>
    </source>
</evidence>
<evidence type="ECO:0000313" key="4">
    <source>
        <dbReference type="Proteomes" id="UP000198744"/>
    </source>
</evidence>
<protein>
    <submittedName>
        <fullName evidence="3">Putative endonuclease</fullName>
    </submittedName>
</protein>
<keyword evidence="3" id="KW-0540">Nuclease</keyword>
<keyword evidence="4" id="KW-1185">Reference proteome</keyword>
<keyword evidence="3" id="KW-0255">Endonuclease</keyword>
<comment type="similarity">
    <text evidence="1">Belongs to the UPF0213 family.</text>
</comment>
<dbReference type="Pfam" id="PF01541">
    <property type="entry name" value="GIY-YIG"/>
    <property type="match status" value="1"/>
</dbReference>
<dbReference type="Gene3D" id="3.40.1440.10">
    <property type="entry name" value="GIY-YIG endonuclease"/>
    <property type="match status" value="1"/>
</dbReference>
<organism evidence="3 4">
    <name type="scientific">Syntrophus gentianae</name>
    <dbReference type="NCBI Taxonomy" id="43775"/>
    <lineage>
        <taxon>Bacteria</taxon>
        <taxon>Pseudomonadati</taxon>
        <taxon>Thermodesulfobacteriota</taxon>
        <taxon>Syntrophia</taxon>
        <taxon>Syntrophales</taxon>
        <taxon>Syntrophaceae</taxon>
        <taxon>Syntrophus</taxon>
    </lineage>
</organism>
<dbReference type="CDD" id="cd10456">
    <property type="entry name" value="GIY-YIG_UPF0213"/>
    <property type="match status" value="1"/>
</dbReference>
<dbReference type="Proteomes" id="UP000198744">
    <property type="component" value="Unassembled WGS sequence"/>
</dbReference>